<feature type="region of interest" description="Disordered" evidence="1">
    <location>
        <begin position="294"/>
        <end position="325"/>
    </location>
</feature>
<evidence type="ECO:0000313" key="3">
    <source>
        <dbReference type="Proteomes" id="UP000887013"/>
    </source>
</evidence>
<dbReference type="OrthoDB" id="6425413at2759"/>
<feature type="region of interest" description="Disordered" evidence="1">
    <location>
        <begin position="369"/>
        <end position="405"/>
    </location>
</feature>
<name>A0A8X6NW91_NEPPI</name>
<organism evidence="2 3">
    <name type="scientific">Nephila pilipes</name>
    <name type="common">Giant wood spider</name>
    <name type="synonym">Nephila maculata</name>
    <dbReference type="NCBI Taxonomy" id="299642"/>
    <lineage>
        <taxon>Eukaryota</taxon>
        <taxon>Metazoa</taxon>
        <taxon>Ecdysozoa</taxon>
        <taxon>Arthropoda</taxon>
        <taxon>Chelicerata</taxon>
        <taxon>Arachnida</taxon>
        <taxon>Araneae</taxon>
        <taxon>Araneomorphae</taxon>
        <taxon>Entelegynae</taxon>
        <taxon>Araneoidea</taxon>
        <taxon>Nephilidae</taxon>
        <taxon>Nephila</taxon>
    </lineage>
</organism>
<comment type="caution">
    <text evidence="2">The sequence shown here is derived from an EMBL/GenBank/DDBJ whole genome shotgun (WGS) entry which is preliminary data.</text>
</comment>
<feature type="compositionally biased region" description="Basic and acidic residues" evidence="1">
    <location>
        <begin position="314"/>
        <end position="325"/>
    </location>
</feature>
<evidence type="ECO:0000256" key="1">
    <source>
        <dbReference type="SAM" id="MobiDB-lite"/>
    </source>
</evidence>
<keyword evidence="3" id="KW-1185">Reference proteome</keyword>
<dbReference type="EMBL" id="BMAW01013469">
    <property type="protein sequence ID" value="GFT34208.1"/>
    <property type="molecule type" value="Genomic_DNA"/>
</dbReference>
<dbReference type="Proteomes" id="UP000887013">
    <property type="component" value="Unassembled WGS sequence"/>
</dbReference>
<gene>
    <name evidence="2" type="primary">AVEN_68489_1</name>
    <name evidence="2" type="ORF">NPIL_504291</name>
</gene>
<feature type="region of interest" description="Disordered" evidence="1">
    <location>
        <begin position="426"/>
        <end position="504"/>
    </location>
</feature>
<sequence>MNTKQTNGVSVHSSENTDVIFNACKNFIQKSKCGGKVLEVKRDHSYGGSKVYLDEEATVRNLLKIGFLYDSPDIPTVHPLYTHFTVRNVIFSIHNDTPNEMAATCGVFIRSDQSHDKIIAACNNLINDTTPGGKILSVKKKTIYGGWKVYLNEESVVQKLIRKQFLYKSGDLSTIHPLVTHLTVHDAEFSTPEEKFIENLREKIRDDLGPVREVSKIPISLQHPDVGDGNWRVILDVPEIEDLDIFQKVGLPDNYSIDVPETIEKSSVTFHCTSCGKDGHSQWRCFVKNERDEDSDISQSIKEPSEPSTPTSSKKQEFFIRDREEERQDLISKSKPLLPRKKIREFESTIGKEEASRYCRSFPVADSIVKKETEGRKSSGKQSSPPDEEDENRGPPAKKASVSFEGVTIDTDDDCLVENFSKASSTTNDHSLFDIGCESMPSTPHKLNVNRSTFAEGSSKHSAEDSVSTSNQPEAVKSELPSIEGNDSDSNCATPRKRKKPTQGIPVVIPERIKQLINDMERKALDVKKLEAFLNHVKKKAKPRDIAAFYTDQVDDLKKQLEEILRQYYEIPVRGNNEEIQFMKWFQNTVQRFDGVPSTRKKKGQT</sequence>
<protein>
    <submittedName>
        <fullName evidence="2">Uncharacterized protein</fullName>
    </submittedName>
</protein>
<evidence type="ECO:0000313" key="2">
    <source>
        <dbReference type="EMBL" id="GFT34208.1"/>
    </source>
</evidence>
<dbReference type="AlphaFoldDB" id="A0A8X6NW91"/>
<accession>A0A8X6NW91</accession>
<proteinExistence type="predicted"/>
<reference evidence="2" key="1">
    <citation type="submission" date="2020-08" db="EMBL/GenBank/DDBJ databases">
        <title>Multicomponent nature underlies the extraordinary mechanical properties of spider dragline silk.</title>
        <authorList>
            <person name="Kono N."/>
            <person name="Nakamura H."/>
            <person name="Mori M."/>
            <person name="Yoshida Y."/>
            <person name="Ohtoshi R."/>
            <person name="Malay A.D."/>
            <person name="Moran D.A.P."/>
            <person name="Tomita M."/>
            <person name="Numata K."/>
            <person name="Arakawa K."/>
        </authorList>
    </citation>
    <scope>NUCLEOTIDE SEQUENCE</scope>
</reference>